<sequence>MKERGLALELGTVKDIKVVKTRGEHRHTRAAAAFLYVRFKLVPDNRPESTVTLWTRRSASLWTTTDRNRSQKS</sequence>
<comment type="caution">
    <text evidence="1">The sequence shown here is derived from an EMBL/GenBank/DDBJ whole genome shotgun (WGS) entry which is preliminary data.</text>
</comment>
<evidence type="ECO:0000313" key="1">
    <source>
        <dbReference type="EMBL" id="KAF0040119.1"/>
    </source>
</evidence>
<dbReference type="AlphaFoldDB" id="A0A6A4T5B2"/>
<reference evidence="1 2" key="1">
    <citation type="submission" date="2019-06" db="EMBL/GenBank/DDBJ databases">
        <title>Draft genomes of female and male turbot (Scophthalmus maximus).</title>
        <authorList>
            <person name="Xu H."/>
            <person name="Xu X.-W."/>
            <person name="Shao C."/>
            <person name="Chen S."/>
        </authorList>
    </citation>
    <scope>NUCLEOTIDE SEQUENCE [LARGE SCALE GENOMIC DNA]</scope>
    <source>
        <strain evidence="1">Ysfricsl-2016a</strain>
        <tissue evidence="1">Blood</tissue>
    </source>
</reference>
<proteinExistence type="predicted"/>
<name>A0A6A4T5B2_SCOMX</name>
<dbReference type="Proteomes" id="UP000438429">
    <property type="component" value="Unassembled WGS sequence"/>
</dbReference>
<accession>A0A6A4T5B2</accession>
<dbReference type="EMBL" id="VEVO01000007">
    <property type="protein sequence ID" value="KAF0040119.1"/>
    <property type="molecule type" value="Genomic_DNA"/>
</dbReference>
<evidence type="ECO:0000313" key="2">
    <source>
        <dbReference type="Proteomes" id="UP000438429"/>
    </source>
</evidence>
<gene>
    <name evidence="1" type="ORF">F2P81_008354</name>
</gene>
<organism evidence="1 2">
    <name type="scientific">Scophthalmus maximus</name>
    <name type="common">Turbot</name>
    <name type="synonym">Psetta maxima</name>
    <dbReference type="NCBI Taxonomy" id="52904"/>
    <lineage>
        <taxon>Eukaryota</taxon>
        <taxon>Metazoa</taxon>
        <taxon>Chordata</taxon>
        <taxon>Craniata</taxon>
        <taxon>Vertebrata</taxon>
        <taxon>Euteleostomi</taxon>
        <taxon>Actinopterygii</taxon>
        <taxon>Neopterygii</taxon>
        <taxon>Teleostei</taxon>
        <taxon>Neoteleostei</taxon>
        <taxon>Acanthomorphata</taxon>
        <taxon>Carangaria</taxon>
        <taxon>Pleuronectiformes</taxon>
        <taxon>Pleuronectoidei</taxon>
        <taxon>Scophthalmidae</taxon>
        <taxon>Scophthalmus</taxon>
    </lineage>
</organism>
<protein>
    <submittedName>
        <fullName evidence="1">Uncharacterized protein</fullName>
    </submittedName>
</protein>